<dbReference type="InterPro" id="IPR001173">
    <property type="entry name" value="Glyco_trans_2-like"/>
</dbReference>
<evidence type="ECO:0000259" key="1">
    <source>
        <dbReference type="Pfam" id="PF00535"/>
    </source>
</evidence>
<evidence type="ECO:0000313" key="2">
    <source>
        <dbReference type="EMBL" id="MCW7462611.1"/>
    </source>
</evidence>
<dbReference type="InterPro" id="IPR029044">
    <property type="entry name" value="Nucleotide-diphossugar_trans"/>
</dbReference>
<dbReference type="Pfam" id="PF00535">
    <property type="entry name" value="Glycos_transf_2"/>
    <property type="match status" value="1"/>
</dbReference>
<reference evidence="2 3" key="1">
    <citation type="submission" date="2022-06" db="EMBL/GenBank/DDBJ databases">
        <title>Leptospira isolates from biofilms formed at urban environments.</title>
        <authorList>
            <person name="Ribeiro P.S."/>
            <person name="Sousa T."/>
            <person name="Carvalho N."/>
            <person name="Aburjaile F."/>
            <person name="Neves F."/>
            <person name="Oliveira D."/>
            <person name="Blanco L."/>
            <person name="Lima J."/>
            <person name="Costa F."/>
            <person name="Brenig B."/>
            <person name="Soares S."/>
            <person name="Ramos R."/>
            <person name="Goes-Neto A."/>
            <person name="Matiuzzi M."/>
            <person name="Azevedo V."/>
            <person name="Ristow P."/>
        </authorList>
    </citation>
    <scope>NUCLEOTIDE SEQUENCE [LARGE SCALE GENOMIC DNA]</scope>
    <source>
        <strain evidence="2 3">VSF25</strain>
    </source>
</reference>
<dbReference type="CDD" id="cd00761">
    <property type="entry name" value="Glyco_tranf_GTA_type"/>
    <property type="match status" value="1"/>
</dbReference>
<proteinExistence type="predicted"/>
<dbReference type="SUPFAM" id="SSF53448">
    <property type="entry name" value="Nucleotide-diphospho-sugar transferases"/>
    <property type="match status" value="1"/>
</dbReference>
<protein>
    <submittedName>
        <fullName evidence="2">Glycosyltransferase family 2 protein</fullName>
    </submittedName>
</protein>
<organism evidence="2 3">
    <name type="scientific">Leptospira limi</name>
    <dbReference type="NCBI Taxonomy" id="2950023"/>
    <lineage>
        <taxon>Bacteria</taxon>
        <taxon>Pseudomonadati</taxon>
        <taxon>Spirochaetota</taxon>
        <taxon>Spirochaetia</taxon>
        <taxon>Leptospirales</taxon>
        <taxon>Leptospiraceae</taxon>
        <taxon>Leptospira</taxon>
    </lineage>
</organism>
<dbReference type="PANTHER" id="PTHR43685">
    <property type="entry name" value="GLYCOSYLTRANSFERASE"/>
    <property type="match status" value="1"/>
</dbReference>
<dbReference type="Proteomes" id="UP001209737">
    <property type="component" value="Unassembled WGS sequence"/>
</dbReference>
<dbReference type="PANTHER" id="PTHR43685:SF2">
    <property type="entry name" value="GLYCOSYLTRANSFERASE 2-LIKE DOMAIN-CONTAINING PROTEIN"/>
    <property type="match status" value="1"/>
</dbReference>
<feature type="domain" description="Glycosyltransferase 2-like" evidence="1">
    <location>
        <begin position="9"/>
        <end position="169"/>
    </location>
</feature>
<sequence length="327" mass="38465">MSTKTPLISIVLPTHNRQHLVERAIQSVLAQTYPHWELHIIDDGSTDNTWSFLLANLPSWKRQIQSFGRYSKSIQIHQTEHRGVSHARNFGIGKSAGEWITLLDSDDKWYPEKLTKQIQFHNDHPEILFSQTKEVWNKKGNLLEPKGKYQKLSGHFLKESLEICMVTCSSFMAHQKTWEMVGNFREEMKTCEDYDLWNRILLKQYPIGLLEENLLVRYGGHEDQLSNQFQAIERFRLYSLLSIRNEQISTLESIHDEKHLSDEDQSFQRISRSLLREAILERMETLVQGRKKRGKEVQFLTHFQSLFLNDEPIPKKDLLTLLDDSLF</sequence>
<evidence type="ECO:0000313" key="3">
    <source>
        <dbReference type="Proteomes" id="UP001209737"/>
    </source>
</evidence>
<gene>
    <name evidence="2" type="ORF">ND812_10980</name>
</gene>
<dbReference type="RefSeq" id="WP_265375482.1">
    <property type="nucleotide sequence ID" value="NZ_JAMQPV010000001.1"/>
</dbReference>
<dbReference type="EMBL" id="JAMQPV010000001">
    <property type="protein sequence ID" value="MCW7462611.1"/>
    <property type="molecule type" value="Genomic_DNA"/>
</dbReference>
<keyword evidence="3" id="KW-1185">Reference proteome</keyword>
<dbReference type="InterPro" id="IPR050834">
    <property type="entry name" value="Glycosyltransf_2"/>
</dbReference>
<dbReference type="Gene3D" id="3.90.550.10">
    <property type="entry name" value="Spore Coat Polysaccharide Biosynthesis Protein SpsA, Chain A"/>
    <property type="match status" value="1"/>
</dbReference>
<accession>A0ABT3LXZ3</accession>
<comment type="caution">
    <text evidence="2">The sequence shown here is derived from an EMBL/GenBank/DDBJ whole genome shotgun (WGS) entry which is preliminary data.</text>
</comment>
<name>A0ABT3LXZ3_9LEPT</name>